<dbReference type="InParanoid" id="G8JTF2"/>
<accession>G8JTF2</accession>
<dbReference type="OMA" id="IRTQFRV"/>
<name>G8JTF2_ERECY</name>
<evidence type="ECO:0000256" key="1">
    <source>
        <dbReference type="ARBA" id="ARBA00038178"/>
    </source>
</evidence>
<dbReference type="HOGENOM" id="CLU_009066_3_0_1"/>
<dbReference type="RefSeq" id="XP_003646122.1">
    <property type="nucleotide sequence ID" value="XM_003646074.1"/>
</dbReference>
<dbReference type="GeneID" id="11472474"/>
<dbReference type="Proteomes" id="UP000006790">
    <property type="component" value="Chromosome 4"/>
</dbReference>
<proteinExistence type="inferred from homology"/>
<dbReference type="OrthoDB" id="26278at2759"/>
<dbReference type="GO" id="GO:0005737">
    <property type="term" value="C:cytoplasm"/>
    <property type="evidence" value="ECO:0007669"/>
    <property type="project" value="TreeGrafter"/>
</dbReference>
<dbReference type="PANTHER" id="PTHR31017:SF1">
    <property type="entry name" value="LATE SECRETORY PATHWAY PROTEIN AVL9 HOMOLOG"/>
    <property type="match status" value="1"/>
</dbReference>
<dbReference type="FunCoup" id="G8JTF2">
    <property type="interactions" value="234"/>
</dbReference>
<dbReference type="KEGG" id="erc:Ecym_4239"/>
<dbReference type="Gene3D" id="3.40.50.11500">
    <property type="match status" value="1"/>
</dbReference>
<evidence type="ECO:0000313" key="5">
    <source>
        <dbReference type="Proteomes" id="UP000006790"/>
    </source>
</evidence>
<dbReference type="InterPro" id="IPR018307">
    <property type="entry name" value="ABL9/DENND6_dom"/>
</dbReference>
<feature type="domain" description="UDENN" evidence="3">
    <location>
        <begin position="14"/>
        <end position="464"/>
    </location>
</feature>
<gene>
    <name evidence="4" type="ordered locus">Ecym_4239</name>
</gene>
<organism evidence="4 5">
    <name type="scientific">Eremothecium cymbalariae (strain CBS 270.75 / DBVPG 7215 / KCTC 17166 / NRRL Y-17582)</name>
    <name type="common">Yeast</name>
    <dbReference type="NCBI Taxonomy" id="931890"/>
    <lineage>
        <taxon>Eukaryota</taxon>
        <taxon>Fungi</taxon>
        <taxon>Dikarya</taxon>
        <taxon>Ascomycota</taxon>
        <taxon>Saccharomycotina</taxon>
        <taxon>Saccharomycetes</taxon>
        <taxon>Saccharomycetales</taxon>
        <taxon>Saccharomycetaceae</taxon>
        <taxon>Eremothecium</taxon>
    </lineage>
</organism>
<evidence type="ECO:0000259" key="3">
    <source>
        <dbReference type="PROSITE" id="PS50211"/>
    </source>
</evidence>
<keyword evidence="5" id="KW-1185">Reference proteome</keyword>
<dbReference type="Pfam" id="PF09794">
    <property type="entry name" value="Avl9"/>
    <property type="match status" value="1"/>
</dbReference>
<protein>
    <recommendedName>
        <fullName evidence="3">UDENN domain-containing protein</fullName>
    </recommendedName>
</protein>
<dbReference type="GO" id="GO:0006892">
    <property type="term" value="P:post-Golgi vesicle-mediated transport"/>
    <property type="evidence" value="ECO:0007669"/>
    <property type="project" value="EnsemblFungi"/>
</dbReference>
<dbReference type="InterPro" id="IPR037516">
    <property type="entry name" value="Tripartite_DENN"/>
</dbReference>
<dbReference type="InterPro" id="IPR051731">
    <property type="entry name" value="DENND11/AVL9_GEFs"/>
</dbReference>
<dbReference type="EMBL" id="CP002500">
    <property type="protein sequence ID" value="AET39305.1"/>
    <property type="molecule type" value="Genomic_DNA"/>
</dbReference>
<evidence type="ECO:0000256" key="2">
    <source>
        <dbReference type="SAM" id="MobiDB-lite"/>
    </source>
</evidence>
<dbReference type="PROSITE" id="PS50211">
    <property type="entry name" value="DENN"/>
    <property type="match status" value="1"/>
</dbReference>
<sequence length="609" mass="69620">MAKKLDKLCSNIVFGVALVDFHHTRGPEVEHWYSDELKDCTWANLPFQALPDGSHSFEETFTYFTLLYDEENNLGLNGIDEVDDINFNSCTTLFAISCSRQIKTDDLLNKGDDVTRSTVQKSLAVISRIPIFGQIKDKLSIVTNALFMQRDFTDTSIIYTLYQNLKSMFCSSMSIDECNLFVGLSLRKVIHEFKRDILVILKAVLLEKKIIFYGSNVEELCGLQFGFISLIPSLISNLGDCGSPSLNKYETGLKTCDSFKSSDRKSVLRFLGFPLQIFGKGGLFSPYTPLQQLSDLTSSKTQWYVIGTSNSLLLEQKHNLADLLVNVDSRTVELVSEDKVLNEALQLSHQDRKWMDLLIQNINNTWNEYDLTTPSTFQFEGSEDFIRWQFEEYLTGLMSSVKLDGFLTRNSGNEMNTRLLPTSYIQEDPTQPFNPTWIQLWRQTQNYKMFYIFTDDRLFDLFEPKHVYNGVDPAVAWQRRFIKSLRILNRESKSTTPEVMPNEVKNSETRLPETNSSLDERKDNENIRHNGSGWYSWKDYFNSRSKKRDDEEFISSPKNISVAVASDIGIGSALAGLGLKSPERTASPSINAMPEILSLPKDMVENPWK</sequence>
<comment type="similarity">
    <text evidence="1">Belongs to the AVL9 family.</text>
</comment>
<dbReference type="PANTHER" id="PTHR31017">
    <property type="entry name" value="LATE SECRETORY PATHWAY PROTEIN AVL9-RELATED"/>
    <property type="match status" value="1"/>
</dbReference>
<dbReference type="InterPro" id="IPR043153">
    <property type="entry name" value="DENN_C"/>
</dbReference>
<dbReference type="AlphaFoldDB" id="G8JTF2"/>
<dbReference type="eggNOG" id="KOG3823">
    <property type="taxonomic scope" value="Eukaryota"/>
</dbReference>
<feature type="region of interest" description="Disordered" evidence="2">
    <location>
        <begin position="493"/>
        <end position="525"/>
    </location>
</feature>
<reference evidence="5" key="1">
    <citation type="journal article" date="2012" name="G3 (Bethesda)">
        <title>Pichia sorbitophila, an interspecies yeast hybrid reveals early steps of genome resolution following polyploidization.</title>
        <authorList>
            <person name="Leh Louis V."/>
            <person name="Despons L."/>
            <person name="Friedrich A."/>
            <person name="Martin T."/>
            <person name="Durrens P."/>
            <person name="Casaregola S."/>
            <person name="Neuveglise C."/>
            <person name="Fairhead C."/>
            <person name="Marck C."/>
            <person name="Cruz J.A."/>
            <person name="Straub M.L."/>
            <person name="Kugler V."/>
            <person name="Sacerdot C."/>
            <person name="Uzunov Z."/>
            <person name="Thierry A."/>
            <person name="Weiss S."/>
            <person name="Bleykasten C."/>
            <person name="De Montigny J."/>
            <person name="Jacques N."/>
            <person name="Jung P."/>
            <person name="Lemaire M."/>
            <person name="Mallet S."/>
            <person name="Morel G."/>
            <person name="Richard G.F."/>
            <person name="Sarkar A."/>
            <person name="Savel G."/>
            <person name="Schacherer J."/>
            <person name="Seret M.L."/>
            <person name="Talla E."/>
            <person name="Samson G."/>
            <person name="Jubin C."/>
            <person name="Poulain J."/>
            <person name="Vacherie B."/>
            <person name="Barbe V."/>
            <person name="Pelletier E."/>
            <person name="Sherman D.J."/>
            <person name="Westhof E."/>
            <person name="Weissenbach J."/>
            <person name="Baret P.V."/>
            <person name="Wincker P."/>
            <person name="Gaillardin C."/>
            <person name="Dujon B."/>
            <person name="Souciet J.L."/>
        </authorList>
    </citation>
    <scope>NUCLEOTIDE SEQUENCE [LARGE SCALE GENOMIC DNA]</scope>
    <source>
        <strain evidence="5">CBS 270.75 / DBVPG 7215 / KCTC 17166 / NRRL Y-17582</strain>
    </source>
</reference>
<evidence type="ECO:0000313" key="4">
    <source>
        <dbReference type="EMBL" id="AET39305.1"/>
    </source>
</evidence>